<evidence type="ECO:0000313" key="11">
    <source>
        <dbReference type="EMBL" id="NHO63943.1"/>
    </source>
</evidence>
<dbReference type="Proteomes" id="UP000787472">
    <property type="component" value="Unassembled WGS sequence"/>
</dbReference>
<keyword evidence="8 10" id="KW-1133">Transmembrane helix</keyword>
<comment type="similarity">
    <text evidence="2">Belongs to the GSP J family.</text>
</comment>
<dbReference type="NCBIfam" id="TIGR01711">
    <property type="entry name" value="gspJ"/>
    <property type="match status" value="1"/>
</dbReference>
<gene>
    <name evidence="11" type="primary">gspJ</name>
    <name evidence="11" type="ORF">G8770_00070</name>
</gene>
<name>A0A9E5JR00_9GAMM</name>
<reference evidence="11" key="1">
    <citation type="submission" date="2020-03" db="EMBL/GenBank/DDBJ databases">
        <authorList>
            <person name="Guo F."/>
        </authorList>
    </citation>
    <scope>NUCLEOTIDE SEQUENCE</scope>
    <source>
        <strain evidence="11">JCM 30134</strain>
    </source>
</reference>
<dbReference type="GO" id="GO:0005886">
    <property type="term" value="C:plasma membrane"/>
    <property type="evidence" value="ECO:0007669"/>
    <property type="project" value="UniProtKB-SubCell"/>
</dbReference>
<dbReference type="Gene3D" id="3.10.610.10">
    <property type="entry name" value="GSPII I/J protein-like"/>
    <property type="match status" value="1"/>
</dbReference>
<keyword evidence="7 10" id="KW-0812">Transmembrane</keyword>
<accession>A0A9E5JR00</accession>
<dbReference type="InterPro" id="IPR045584">
    <property type="entry name" value="Pilin-like"/>
</dbReference>
<dbReference type="EMBL" id="JAAONZ010000001">
    <property type="protein sequence ID" value="NHO63943.1"/>
    <property type="molecule type" value="Genomic_DNA"/>
</dbReference>
<evidence type="ECO:0000313" key="12">
    <source>
        <dbReference type="Proteomes" id="UP000787472"/>
    </source>
</evidence>
<evidence type="ECO:0000256" key="6">
    <source>
        <dbReference type="ARBA" id="ARBA00022519"/>
    </source>
</evidence>
<dbReference type="RefSeq" id="WP_167180477.1">
    <property type="nucleotide sequence ID" value="NZ_JAAONZ010000001.1"/>
</dbReference>
<evidence type="ECO:0000256" key="1">
    <source>
        <dbReference type="ARBA" id="ARBA00004377"/>
    </source>
</evidence>
<comment type="caution">
    <text evidence="11">The sequence shown here is derived from an EMBL/GenBank/DDBJ whole genome shotgun (WGS) entry which is preliminary data.</text>
</comment>
<dbReference type="AlphaFoldDB" id="A0A9E5JR00"/>
<evidence type="ECO:0000256" key="5">
    <source>
        <dbReference type="ARBA" id="ARBA00022481"/>
    </source>
</evidence>
<dbReference type="PANTHER" id="PTHR39583">
    <property type="entry name" value="TYPE II SECRETION SYSTEM PROTEIN J-RELATED"/>
    <property type="match status" value="1"/>
</dbReference>
<keyword evidence="5" id="KW-0488">Methylation</keyword>
<organism evidence="11 12">
    <name type="scientific">Pseudomaricurvus hydrocarbonicus</name>
    <dbReference type="NCBI Taxonomy" id="1470433"/>
    <lineage>
        <taxon>Bacteria</taxon>
        <taxon>Pseudomonadati</taxon>
        <taxon>Pseudomonadota</taxon>
        <taxon>Gammaproteobacteria</taxon>
        <taxon>Cellvibrionales</taxon>
        <taxon>Cellvibrionaceae</taxon>
        <taxon>Pseudomaricurvus</taxon>
    </lineage>
</organism>
<dbReference type="Pfam" id="PF11612">
    <property type="entry name" value="T2SSJ"/>
    <property type="match status" value="1"/>
</dbReference>
<dbReference type="SUPFAM" id="SSF54523">
    <property type="entry name" value="Pili subunits"/>
    <property type="match status" value="1"/>
</dbReference>
<dbReference type="Gene3D" id="2.10.70.20">
    <property type="entry name" value="gspk-gspi-gspj complex like domains"/>
    <property type="match status" value="1"/>
</dbReference>
<sequence>MLSNTVTHTKITTDLGRCNGFTLLEVLIALSIFAILGLASYQLLGTEVRTQLALQNQSLEQNHWQLGMMRLTRDLQQAVNRGIREDYGLREPALLGNEDSIIFTRHGWVNPLQRSRSDLQRVAYRIQQDTDGQPYLQRSFWFYLDRAPATEPVNQQLLPGIEQLKLRYLQVGSQEWLTVWPPLNQATSGLPEAIEVTVHSSDWGDIQRLVTLQLTREKLQ</sequence>
<evidence type="ECO:0000256" key="9">
    <source>
        <dbReference type="ARBA" id="ARBA00023136"/>
    </source>
</evidence>
<dbReference type="GO" id="GO:0015628">
    <property type="term" value="P:protein secretion by the type II secretion system"/>
    <property type="evidence" value="ECO:0007669"/>
    <property type="project" value="InterPro"/>
</dbReference>
<keyword evidence="4" id="KW-1003">Cell membrane</keyword>
<dbReference type="Pfam" id="PF07963">
    <property type="entry name" value="N_methyl"/>
    <property type="match status" value="1"/>
</dbReference>
<evidence type="ECO:0000256" key="4">
    <source>
        <dbReference type="ARBA" id="ARBA00022475"/>
    </source>
</evidence>
<dbReference type="GO" id="GO:0015627">
    <property type="term" value="C:type II protein secretion system complex"/>
    <property type="evidence" value="ECO:0007669"/>
    <property type="project" value="InterPro"/>
</dbReference>
<dbReference type="InterPro" id="IPR010055">
    <property type="entry name" value="T2SS_protein-GspJ"/>
</dbReference>
<evidence type="ECO:0000256" key="3">
    <source>
        <dbReference type="ARBA" id="ARBA00021539"/>
    </source>
</evidence>
<evidence type="ECO:0000256" key="10">
    <source>
        <dbReference type="SAM" id="Phobius"/>
    </source>
</evidence>
<dbReference type="InterPro" id="IPR051621">
    <property type="entry name" value="T2SS_protein_J"/>
</dbReference>
<keyword evidence="6" id="KW-0997">Cell inner membrane</keyword>
<comment type="subcellular location">
    <subcellularLocation>
        <location evidence="1">Cell inner membrane</location>
        <topology evidence="1">Single-pass membrane protein</topology>
    </subcellularLocation>
</comment>
<proteinExistence type="inferred from homology"/>
<dbReference type="InterPro" id="IPR012902">
    <property type="entry name" value="N_methyl_site"/>
</dbReference>
<evidence type="ECO:0000256" key="2">
    <source>
        <dbReference type="ARBA" id="ARBA00011084"/>
    </source>
</evidence>
<protein>
    <recommendedName>
        <fullName evidence="3">Type II secretion system protein J</fullName>
    </recommendedName>
</protein>
<keyword evidence="12" id="KW-1185">Reference proteome</keyword>
<keyword evidence="9 10" id="KW-0472">Membrane</keyword>
<evidence type="ECO:0000256" key="7">
    <source>
        <dbReference type="ARBA" id="ARBA00022692"/>
    </source>
</evidence>
<evidence type="ECO:0000256" key="8">
    <source>
        <dbReference type="ARBA" id="ARBA00022989"/>
    </source>
</evidence>
<dbReference type="NCBIfam" id="TIGR02532">
    <property type="entry name" value="IV_pilin_GFxxxE"/>
    <property type="match status" value="1"/>
</dbReference>
<dbReference type="PANTHER" id="PTHR39583:SF2">
    <property type="entry name" value="TYPE II SECRETION SYSTEM PROTEIN J"/>
    <property type="match status" value="1"/>
</dbReference>
<feature type="transmembrane region" description="Helical" evidence="10">
    <location>
        <begin position="21"/>
        <end position="44"/>
    </location>
</feature>